<evidence type="ECO:0000313" key="3">
    <source>
        <dbReference type="EMBL" id="MCQ8189652.1"/>
    </source>
</evidence>
<proteinExistence type="predicted"/>
<reference evidence="3 4" key="1">
    <citation type="submission" date="2022-07" db="EMBL/GenBank/DDBJ databases">
        <authorList>
            <person name="Phongsopitanun W."/>
            <person name="Tanasupawat S."/>
        </authorList>
    </citation>
    <scope>NUCLEOTIDE SEQUENCE [LARGE SCALE GENOMIC DNA]</scope>
    <source>
        <strain evidence="3 4">RCU-064</strain>
    </source>
</reference>
<dbReference type="Gene3D" id="1.10.357.10">
    <property type="entry name" value="Tetracycline Repressor, domain 2"/>
    <property type="match status" value="1"/>
</dbReference>
<dbReference type="EMBL" id="JANIAA010000008">
    <property type="protein sequence ID" value="MCQ8189652.1"/>
    <property type="molecule type" value="Genomic_DNA"/>
</dbReference>
<feature type="compositionally biased region" description="Basic and acidic residues" evidence="1">
    <location>
        <begin position="1"/>
        <end position="14"/>
    </location>
</feature>
<accession>A0ABT1UX80</accession>
<dbReference type="Pfam" id="PF17935">
    <property type="entry name" value="TetR_C_27"/>
    <property type="match status" value="1"/>
</dbReference>
<feature type="domain" description="Tetracyclin repressor-like C-terminal" evidence="2">
    <location>
        <begin position="15"/>
        <end position="61"/>
    </location>
</feature>
<name>A0ABT1UX80_9ACTN</name>
<dbReference type="Proteomes" id="UP001204746">
    <property type="component" value="Unassembled WGS sequence"/>
</dbReference>
<feature type="region of interest" description="Disordered" evidence="1">
    <location>
        <begin position="1"/>
        <end position="20"/>
    </location>
</feature>
<evidence type="ECO:0000256" key="1">
    <source>
        <dbReference type="SAM" id="MobiDB-lite"/>
    </source>
</evidence>
<keyword evidence="4" id="KW-1185">Reference proteome</keyword>
<gene>
    <name evidence="3" type="ORF">NP777_15525</name>
</gene>
<evidence type="ECO:0000313" key="4">
    <source>
        <dbReference type="Proteomes" id="UP001204746"/>
    </source>
</evidence>
<dbReference type="RefSeq" id="WP_256650903.1">
    <property type="nucleotide sequence ID" value="NZ_JANIAA010000008.1"/>
</dbReference>
<organism evidence="3 4">
    <name type="scientific">Streptomyces rugosispiralis</name>
    <dbReference type="NCBI Taxonomy" id="2967341"/>
    <lineage>
        <taxon>Bacteria</taxon>
        <taxon>Bacillati</taxon>
        <taxon>Actinomycetota</taxon>
        <taxon>Actinomycetes</taxon>
        <taxon>Kitasatosporales</taxon>
        <taxon>Streptomycetaceae</taxon>
        <taxon>Streptomyces</taxon>
    </lineage>
</organism>
<protein>
    <recommendedName>
        <fullName evidence="2">Tetracyclin repressor-like C-terminal domain-containing protein</fullName>
    </recommendedName>
</protein>
<sequence length="71" mass="7855">MAERAGQAEEHAEELASGEFTMRDARATGRALWEATAQFHDPGYAPRWSEPDMAFAFAALCELVLDGLRAR</sequence>
<comment type="caution">
    <text evidence="3">The sequence shown here is derived from an EMBL/GenBank/DDBJ whole genome shotgun (WGS) entry which is preliminary data.</text>
</comment>
<dbReference type="InterPro" id="IPR041478">
    <property type="entry name" value="TetR_C_27"/>
</dbReference>
<evidence type="ECO:0000259" key="2">
    <source>
        <dbReference type="Pfam" id="PF17935"/>
    </source>
</evidence>